<proteinExistence type="predicted"/>
<dbReference type="Gene3D" id="3.10.100.10">
    <property type="entry name" value="Mannose-Binding Protein A, subunit A"/>
    <property type="match status" value="1"/>
</dbReference>
<name>A0A9X3EN46_9BACT</name>
<dbReference type="AlphaFoldDB" id="A0A9X3EN46"/>
<accession>A0A9X3EN46</accession>
<reference evidence="5" key="1">
    <citation type="submission" date="2022-11" db="EMBL/GenBank/DDBJ databases">
        <title>Minimal conservation of predation-associated metabolite biosynthetic gene clusters underscores biosynthetic potential of Myxococcota including descriptions for ten novel species: Archangium lansinium sp. nov., Myxococcus landrumus sp. nov., Nannocystis bai.</title>
        <authorList>
            <person name="Ahearne A."/>
            <person name="Stevens C."/>
            <person name="Phillips K."/>
        </authorList>
    </citation>
    <scope>NUCLEOTIDE SEQUENCE</scope>
    <source>
        <strain evidence="5">Na p29</strain>
    </source>
</reference>
<feature type="region of interest" description="Disordered" evidence="4">
    <location>
        <begin position="31"/>
        <end position="64"/>
    </location>
</feature>
<dbReference type="Pfam" id="PF13948">
    <property type="entry name" value="DUF4215"/>
    <property type="match status" value="2"/>
</dbReference>
<evidence type="ECO:0000313" key="5">
    <source>
        <dbReference type="EMBL" id="MCY1006204.1"/>
    </source>
</evidence>
<evidence type="ECO:0000256" key="2">
    <source>
        <dbReference type="ARBA" id="ARBA00022737"/>
    </source>
</evidence>
<dbReference type="PANTHER" id="PTHR38934">
    <property type="entry name" value="HYPHALLY REGULATED CELL WALL PROTEIN 1"/>
    <property type="match status" value="1"/>
</dbReference>
<dbReference type="RefSeq" id="WP_267768264.1">
    <property type="nucleotide sequence ID" value="NZ_JAPNKE010000002.1"/>
</dbReference>
<sequence length="452" mass="45587">MSLRRPIAPWILVLLLDACVFDGSGFGDQDEAASASGMTTGTSEPTTSTPTTSDASTASTVGPTCGDGVVDSGEECDDGPGNADTAACTSRCTQASCGDGLIGPGEACDDGNALAGDGCSATCVSESCGDGVVQADAGEECDEGEGNGPGQACTGICKLNVCGDADLGPDEACDDGNRDAGDACTTECKEAVCGDGFVQVGVEACDDGNAVDGDACLSTCVAATCGDGVVQDGVEQCDDADGDNADECLDTCNAAKCGDGFVHAGQEECDDNNLNDGDGCSSSCARESRRVFVSSKEYKGDLDGIAGADALCQGLADSNDLGGTWKAWLTADAGADSSPSARFVHAAGPYLLLDQAQTKIADDWADLTDGTLDAPINVYENGQNAGGETLVWTDTLASGAGFVGIQDCVGWDSSSNLAQGIQGDRTRTDGGWSNTNTNDGCDKTKRIFCFEQ</sequence>
<keyword evidence="1" id="KW-0732">Signal</keyword>
<gene>
    <name evidence="5" type="ORF">OV079_11655</name>
</gene>
<dbReference type="Proteomes" id="UP001150924">
    <property type="component" value="Unassembled WGS sequence"/>
</dbReference>
<dbReference type="InterPro" id="IPR016187">
    <property type="entry name" value="CTDL_fold"/>
</dbReference>
<evidence type="ECO:0000313" key="6">
    <source>
        <dbReference type="Proteomes" id="UP001150924"/>
    </source>
</evidence>
<comment type="caution">
    <text evidence="5">The sequence shown here is derived from an EMBL/GenBank/DDBJ whole genome shotgun (WGS) entry which is preliminary data.</text>
</comment>
<dbReference type="InterPro" id="IPR011936">
    <property type="entry name" value="Myxo_disulph_rpt"/>
</dbReference>
<dbReference type="EMBL" id="JAPNKE010000002">
    <property type="protein sequence ID" value="MCY1006204.1"/>
    <property type="molecule type" value="Genomic_DNA"/>
</dbReference>
<dbReference type="PANTHER" id="PTHR38934:SF6">
    <property type="entry name" value="CHROMOSOME UNDETERMINED SCAFFOLD_176, WHOLE GENOME SHOTGUN SEQUENCE"/>
    <property type="match status" value="1"/>
</dbReference>
<keyword evidence="6" id="KW-1185">Reference proteome</keyword>
<protein>
    <submittedName>
        <fullName evidence="5">DUF4215 domain-containing protein</fullName>
    </submittedName>
</protein>
<keyword evidence="3" id="KW-1015">Disulfide bond</keyword>
<keyword evidence="2" id="KW-0677">Repeat</keyword>
<dbReference type="SUPFAM" id="SSF56436">
    <property type="entry name" value="C-type lectin-like"/>
    <property type="match status" value="1"/>
</dbReference>
<feature type="compositionally biased region" description="Low complexity" evidence="4">
    <location>
        <begin position="36"/>
        <end position="60"/>
    </location>
</feature>
<organism evidence="5 6">
    <name type="scientific">Nannocystis pusilla</name>
    <dbReference type="NCBI Taxonomy" id="889268"/>
    <lineage>
        <taxon>Bacteria</taxon>
        <taxon>Pseudomonadati</taxon>
        <taxon>Myxococcota</taxon>
        <taxon>Polyangia</taxon>
        <taxon>Nannocystales</taxon>
        <taxon>Nannocystaceae</taxon>
        <taxon>Nannocystis</taxon>
    </lineage>
</organism>
<dbReference type="NCBIfam" id="TIGR02232">
    <property type="entry name" value="myxo_disulf_rpt"/>
    <property type="match status" value="4"/>
</dbReference>
<evidence type="ECO:0000256" key="4">
    <source>
        <dbReference type="SAM" id="MobiDB-lite"/>
    </source>
</evidence>
<evidence type="ECO:0000256" key="3">
    <source>
        <dbReference type="ARBA" id="ARBA00023157"/>
    </source>
</evidence>
<evidence type="ECO:0000256" key="1">
    <source>
        <dbReference type="ARBA" id="ARBA00022729"/>
    </source>
</evidence>
<dbReference type="InterPro" id="IPR016186">
    <property type="entry name" value="C-type_lectin-like/link_sf"/>
</dbReference>